<keyword evidence="2" id="KW-0732">Signal</keyword>
<feature type="signal peptide" evidence="2">
    <location>
        <begin position="1"/>
        <end position="20"/>
    </location>
</feature>
<dbReference type="Proteomes" id="UP001589703">
    <property type="component" value="Unassembled WGS sequence"/>
</dbReference>
<reference evidence="3 4" key="1">
    <citation type="submission" date="2024-09" db="EMBL/GenBank/DDBJ databases">
        <authorList>
            <person name="Sun Q."/>
            <person name="Mori K."/>
        </authorList>
    </citation>
    <scope>NUCLEOTIDE SEQUENCE [LARGE SCALE GENOMIC DNA]</scope>
    <source>
        <strain evidence="3 4">JCM 10918</strain>
    </source>
</reference>
<feature type="compositionally biased region" description="Pro residues" evidence="1">
    <location>
        <begin position="157"/>
        <end position="182"/>
    </location>
</feature>
<dbReference type="RefSeq" id="WP_247462706.1">
    <property type="nucleotide sequence ID" value="NZ_JBHMAR010000006.1"/>
</dbReference>
<feature type="compositionally biased region" description="Low complexity" evidence="1">
    <location>
        <begin position="82"/>
        <end position="97"/>
    </location>
</feature>
<accession>A0ABV5VBE1</accession>
<evidence type="ECO:0008006" key="5">
    <source>
        <dbReference type="Google" id="ProtNLM"/>
    </source>
</evidence>
<feature type="region of interest" description="Disordered" evidence="1">
    <location>
        <begin position="73"/>
        <end position="183"/>
    </location>
</feature>
<keyword evidence="4" id="KW-1185">Reference proteome</keyword>
<evidence type="ECO:0000256" key="2">
    <source>
        <dbReference type="SAM" id="SignalP"/>
    </source>
</evidence>
<gene>
    <name evidence="3" type="ORF">ACFFRO_08360</name>
</gene>
<evidence type="ECO:0000313" key="4">
    <source>
        <dbReference type="Proteomes" id="UP001589703"/>
    </source>
</evidence>
<evidence type="ECO:0000256" key="1">
    <source>
        <dbReference type="SAM" id="MobiDB-lite"/>
    </source>
</evidence>
<evidence type="ECO:0000313" key="3">
    <source>
        <dbReference type="EMBL" id="MFB9735144.1"/>
    </source>
</evidence>
<sequence length="239" mass="23374">MRRRTARVLSVALLSGAAVAAAAPQGVADPAAEVGPASVQPGGTVTVTVTCDGLDGGAPDTLEATSDAFEEETVPLRKVSDGDSATGTASGTADGTAYRGTARIAPADEFDDLEGTGPDTAWTVDGTCPAGAGGSGKPWSATFDVARTSPQHGGTAPPGPVPPPLPVTPPPVPVPPHSPCPSPHGTSCGAAALPHGVRAGEGGTFTPSVPALVAGGLLIAGAAGAAVHRLRQRDDTPHR</sequence>
<organism evidence="3 4">
    <name type="scientific">Streptomyces thermocoprophilus</name>
    <dbReference type="NCBI Taxonomy" id="78356"/>
    <lineage>
        <taxon>Bacteria</taxon>
        <taxon>Bacillati</taxon>
        <taxon>Actinomycetota</taxon>
        <taxon>Actinomycetes</taxon>
        <taxon>Kitasatosporales</taxon>
        <taxon>Streptomycetaceae</taxon>
        <taxon>Streptomyces</taxon>
    </lineage>
</organism>
<protein>
    <recommendedName>
        <fullName evidence="5">Secreted protein</fullName>
    </recommendedName>
</protein>
<proteinExistence type="predicted"/>
<feature type="chain" id="PRO_5046633530" description="Secreted protein" evidence="2">
    <location>
        <begin position="21"/>
        <end position="239"/>
    </location>
</feature>
<comment type="caution">
    <text evidence="3">The sequence shown here is derived from an EMBL/GenBank/DDBJ whole genome shotgun (WGS) entry which is preliminary data.</text>
</comment>
<name>A0ABV5VBE1_9ACTN</name>
<dbReference type="EMBL" id="JBHMAR010000006">
    <property type="protein sequence ID" value="MFB9735144.1"/>
    <property type="molecule type" value="Genomic_DNA"/>
</dbReference>